<evidence type="ECO:0000313" key="2">
    <source>
        <dbReference type="Proteomes" id="UP000648239"/>
    </source>
</evidence>
<sequence length="77" mass="8453">MAISKFKATCLAVMERVRVTRKPILITRFGEAVAEIVPPSTPERPEGWLGSLEGTATIVGDIVSPVMDPDDWEANRE</sequence>
<proteinExistence type="predicted"/>
<name>A0A8J7C1A5_9BACT</name>
<protein>
    <submittedName>
        <fullName evidence="1">Type II toxin-antitoxin system Phd/YefM family antitoxin</fullName>
    </submittedName>
</protein>
<evidence type="ECO:0000313" key="1">
    <source>
        <dbReference type="EMBL" id="MBD3866915.1"/>
    </source>
</evidence>
<organism evidence="1 2">
    <name type="scientific">Candidatus Polarisedimenticola svalbardensis</name>
    <dbReference type="NCBI Taxonomy" id="2886004"/>
    <lineage>
        <taxon>Bacteria</taxon>
        <taxon>Pseudomonadati</taxon>
        <taxon>Acidobacteriota</taxon>
        <taxon>Candidatus Polarisedimenticolia</taxon>
        <taxon>Candidatus Polarisedimenticolales</taxon>
        <taxon>Candidatus Polarisedimenticolaceae</taxon>
        <taxon>Candidatus Polarisedimenticola</taxon>
    </lineage>
</organism>
<dbReference type="EMBL" id="JACXWD010000004">
    <property type="protein sequence ID" value="MBD3866915.1"/>
    <property type="molecule type" value="Genomic_DNA"/>
</dbReference>
<accession>A0A8J7C1A5</accession>
<reference evidence="1 2" key="1">
    <citation type="submission" date="2020-08" db="EMBL/GenBank/DDBJ databases">
        <title>Acidobacteriota in marine sediments use diverse sulfur dissimilation pathways.</title>
        <authorList>
            <person name="Wasmund K."/>
        </authorList>
    </citation>
    <scope>NUCLEOTIDE SEQUENCE [LARGE SCALE GENOMIC DNA]</scope>
    <source>
        <strain evidence="1">MAG AM4</strain>
    </source>
</reference>
<gene>
    <name evidence="1" type="ORF">IFK94_02230</name>
</gene>
<dbReference type="Gene3D" id="3.40.1620.10">
    <property type="entry name" value="YefM-like domain"/>
    <property type="match status" value="1"/>
</dbReference>
<comment type="caution">
    <text evidence="1">The sequence shown here is derived from an EMBL/GenBank/DDBJ whole genome shotgun (WGS) entry which is preliminary data.</text>
</comment>
<dbReference type="AlphaFoldDB" id="A0A8J7C1A5"/>
<dbReference type="Proteomes" id="UP000648239">
    <property type="component" value="Unassembled WGS sequence"/>
</dbReference>